<dbReference type="EMBL" id="CP058909">
    <property type="protein sequence ID" value="QLH83625.1"/>
    <property type="molecule type" value="Genomic_DNA"/>
</dbReference>
<dbReference type="InterPro" id="IPR020845">
    <property type="entry name" value="AMP-binding_CS"/>
</dbReference>
<dbReference type="InterPro" id="IPR025110">
    <property type="entry name" value="AMP-bd_C"/>
</dbReference>
<reference evidence="5 6" key="1">
    <citation type="submission" date="2020-07" db="EMBL/GenBank/DDBJ databases">
        <title>Halosimplex litoreum sp. nov. and Halosimplex rubrum sp. nov., isolated from different salt environments.</title>
        <authorList>
            <person name="Cui H."/>
        </authorList>
    </citation>
    <scope>NUCLEOTIDE SEQUENCE [LARGE SCALE GENOMIC DNA]</scope>
    <source>
        <strain evidence="5 6">R2</strain>
    </source>
</reference>
<accession>A0A7D5PCS0</accession>
<keyword evidence="6" id="KW-1185">Reference proteome</keyword>
<dbReference type="GeneID" id="56084762"/>
<dbReference type="RefSeq" id="WP_179918667.1">
    <property type="nucleotide sequence ID" value="NZ_CP058909.1"/>
</dbReference>
<dbReference type="Pfam" id="PF13193">
    <property type="entry name" value="AMP-binding_C"/>
    <property type="match status" value="1"/>
</dbReference>
<sequence>MSEAEWVGAWSEKRAALSPDRVGLVDAATGTEYTYTDLDRRANRCARLLADRGVTNSSADARADAGGRVAVVSRNRPEYVDLFFATGKTGGVLAPLSHRLAPPELADLLANVDPELVVVEEPFADLVGDATDRDAWDADAPILSLPVDGEVTWESYESTLPDDDSAFDGPAVDAGDPHLFLHTGGSTGTPKETVISHEALVWNSVNTITAWGLRDDDLTPMVFPMFHTGGWNVLTLPIFHMGGTVVIDREFDPGQILGIVEERSASVLVAVPAVLRAMTEHDRWAETDLSSLRFVKSGGGPCRESVMEAWWDRGVDLSQGYGLTECGPNNFAMPDDWPREKAHTVGVANPHVDARVVDDDGAELPAGGIGELQLRSPHAADGYWDSPEESAETFGEWVSTGDLARVDDEGYVSIEGRKKNMFVSGGENVYPAEVEDAVVDHPAVADAVVIPVPDDQWGQVGKAVVELADGEGELPLDDLRAFLDDRLARFKHPRHLAFVDELPTSGPDKIDREAVAAEFGE</sequence>
<dbReference type="PANTHER" id="PTHR43201">
    <property type="entry name" value="ACYL-COA SYNTHETASE"/>
    <property type="match status" value="1"/>
</dbReference>
<evidence type="ECO:0000256" key="2">
    <source>
        <dbReference type="ARBA" id="ARBA00022598"/>
    </source>
</evidence>
<dbReference type="Gene3D" id="3.40.50.12780">
    <property type="entry name" value="N-terminal domain of ligase-like"/>
    <property type="match status" value="1"/>
</dbReference>
<protein>
    <submittedName>
        <fullName evidence="5">AMP-binding protein</fullName>
    </submittedName>
</protein>
<name>A0A7D5PCS0_9EURY</name>
<organism evidence="5 6">
    <name type="scientific">Halosimplex pelagicum</name>
    <dbReference type="NCBI Taxonomy" id="869886"/>
    <lineage>
        <taxon>Archaea</taxon>
        <taxon>Methanobacteriati</taxon>
        <taxon>Methanobacteriota</taxon>
        <taxon>Stenosarchaea group</taxon>
        <taxon>Halobacteria</taxon>
        <taxon>Halobacteriales</taxon>
        <taxon>Haloarculaceae</taxon>
        <taxon>Halosimplex</taxon>
    </lineage>
</organism>
<dbReference type="AlphaFoldDB" id="A0A7D5PCS0"/>
<dbReference type="GO" id="GO:0031956">
    <property type="term" value="F:medium-chain fatty acid-CoA ligase activity"/>
    <property type="evidence" value="ECO:0007669"/>
    <property type="project" value="TreeGrafter"/>
</dbReference>
<comment type="similarity">
    <text evidence="1">Belongs to the ATP-dependent AMP-binding enzyme family.</text>
</comment>
<proteinExistence type="inferred from homology"/>
<dbReference type="InterPro" id="IPR045851">
    <property type="entry name" value="AMP-bd_C_sf"/>
</dbReference>
<evidence type="ECO:0000313" key="5">
    <source>
        <dbReference type="EMBL" id="QLH83625.1"/>
    </source>
</evidence>
<evidence type="ECO:0000313" key="6">
    <source>
        <dbReference type="Proteomes" id="UP000509346"/>
    </source>
</evidence>
<evidence type="ECO:0000259" key="4">
    <source>
        <dbReference type="Pfam" id="PF13193"/>
    </source>
</evidence>
<evidence type="ECO:0000259" key="3">
    <source>
        <dbReference type="Pfam" id="PF00501"/>
    </source>
</evidence>
<dbReference type="SUPFAM" id="SSF56801">
    <property type="entry name" value="Acetyl-CoA synthetase-like"/>
    <property type="match status" value="1"/>
</dbReference>
<feature type="domain" description="AMP-dependent synthetase/ligase" evidence="3">
    <location>
        <begin position="12"/>
        <end position="384"/>
    </location>
</feature>
<dbReference type="KEGG" id="hpel:HZS54_19195"/>
<dbReference type="OrthoDB" id="193284at2157"/>
<dbReference type="Gene3D" id="3.30.300.30">
    <property type="match status" value="1"/>
</dbReference>
<dbReference type="Pfam" id="PF00501">
    <property type="entry name" value="AMP-binding"/>
    <property type="match status" value="1"/>
</dbReference>
<dbReference type="InterPro" id="IPR000873">
    <property type="entry name" value="AMP-dep_synth/lig_dom"/>
</dbReference>
<gene>
    <name evidence="5" type="ORF">HZS54_19195</name>
</gene>
<dbReference type="PROSITE" id="PS00455">
    <property type="entry name" value="AMP_BINDING"/>
    <property type="match status" value="1"/>
</dbReference>
<feature type="domain" description="AMP-binding enzyme C-terminal" evidence="4">
    <location>
        <begin position="433"/>
        <end position="506"/>
    </location>
</feature>
<dbReference type="PANTHER" id="PTHR43201:SF5">
    <property type="entry name" value="MEDIUM-CHAIN ACYL-COA LIGASE ACSF2, MITOCHONDRIAL"/>
    <property type="match status" value="1"/>
</dbReference>
<evidence type="ECO:0000256" key="1">
    <source>
        <dbReference type="ARBA" id="ARBA00006432"/>
    </source>
</evidence>
<dbReference type="InterPro" id="IPR042099">
    <property type="entry name" value="ANL_N_sf"/>
</dbReference>
<keyword evidence="2" id="KW-0436">Ligase</keyword>
<dbReference type="GO" id="GO:0006631">
    <property type="term" value="P:fatty acid metabolic process"/>
    <property type="evidence" value="ECO:0007669"/>
    <property type="project" value="TreeGrafter"/>
</dbReference>
<dbReference type="Proteomes" id="UP000509346">
    <property type="component" value="Chromosome"/>
</dbReference>